<proteinExistence type="predicted"/>
<feature type="region of interest" description="Disordered" evidence="1">
    <location>
        <begin position="330"/>
        <end position="464"/>
    </location>
</feature>
<sequence length="501" mass="52384">MKVIQRHTGVTAVPVPDMGVILVDPLAGHDTAVNAIRAILPAAHPDAVEHWVEAVIPTARPLTSELPPVAMQYRHAPPASLKPGRHRYQRQRRGPAADRAVKMGVRAGSLVAASVLGAVVAPMLTGQGVAPVSAATAWSNPVFEAVQTGSGMNCSGVDDADLVATCVAEDGAEMQVEAMIGPDQLSFTFNYEAPDNGKPQRNVMKVFASAMGVESWRAIHEADPDTFQNLIMGERWVLYGTDETRLRRWAHGLDNDTVLPADMTEAAVAMKLLPDPRKPLRLIPHPKTVGDVILQEAVRIIVGDASATVALEPEPVIMPAVPVIPTPPPVSTTPPVAPPATPPTAPPPPPTAPVTPPTTPPAAPTTPPTTQPTTPTTPPVTQPSTELPAPPPVTTDPTGEVPNGEPVTWLPEGEVPEGDPENCPPAEPPTTEQPVDQEPPATEQPVVDAPPTASDPLNDPVTVPVDEATPVFDEVANPPAPPIFGEVVALMAKHGGLAHAA</sequence>
<protein>
    <submittedName>
        <fullName evidence="2">Uncharacterized protein</fullName>
    </submittedName>
</protein>
<gene>
    <name evidence="2" type="ORF">GA0070620_3472</name>
</gene>
<dbReference type="Proteomes" id="UP000199393">
    <property type="component" value="Chromosome I"/>
</dbReference>
<reference evidence="3" key="1">
    <citation type="submission" date="2016-06" db="EMBL/GenBank/DDBJ databases">
        <authorList>
            <person name="Varghese N."/>
        </authorList>
    </citation>
    <scope>NUCLEOTIDE SEQUENCE [LARGE SCALE GENOMIC DNA]</scope>
    <source>
        <strain evidence="3">DSM 45344</strain>
    </source>
</reference>
<evidence type="ECO:0000313" key="3">
    <source>
        <dbReference type="Proteomes" id="UP000199393"/>
    </source>
</evidence>
<accession>A0A1C3N5U4</accession>
<feature type="compositionally biased region" description="Pro residues" evidence="1">
    <location>
        <begin position="330"/>
        <end position="381"/>
    </location>
</feature>
<name>A0A1C3N5U4_9ACTN</name>
<evidence type="ECO:0000256" key="1">
    <source>
        <dbReference type="SAM" id="MobiDB-lite"/>
    </source>
</evidence>
<evidence type="ECO:0000313" key="2">
    <source>
        <dbReference type="EMBL" id="SBV27941.1"/>
    </source>
</evidence>
<organism evidence="2 3">
    <name type="scientific">Micromonospora krabiensis</name>
    <dbReference type="NCBI Taxonomy" id="307121"/>
    <lineage>
        <taxon>Bacteria</taxon>
        <taxon>Bacillati</taxon>
        <taxon>Actinomycetota</taxon>
        <taxon>Actinomycetes</taxon>
        <taxon>Micromonosporales</taxon>
        <taxon>Micromonosporaceae</taxon>
        <taxon>Micromonospora</taxon>
    </lineage>
</organism>
<dbReference type="EMBL" id="LT598496">
    <property type="protein sequence ID" value="SBV27941.1"/>
    <property type="molecule type" value="Genomic_DNA"/>
</dbReference>
<dbReference type="AlphaFoldDB" id="A0A1C3N5U4"/>
<keyword evidence="3" id="KW-1185">Reference proteome</keyword>
<dbReference type="STRING" id="307121.GA0070620_3472"/>